<evidence type="ECO:0000313" key="2">
    <source>
        <dbReference type="EMBL" id="CEK97808.1"/>
    </source>
</evidence>
<feature type="transmembrane region" description="Helical" evidence="1">
    <location>
        <begin position="33"/>
        <end position="53"/>
    </location>
</feature>
<accession>A0A0B7BXV7</accession>
<keyword evidence="1" id="KW-0472">Membrane</keyword>
<sequence>MYQIVEKVACFREHVEHVIVKASNNIEQRLLVILYQVLVLSAIEYAVAILIICKT</sequence>
<organism evidence="2">
    <name type="scientific">Arion vulgaris</name>
    <dbReference type="NCBI Taxonomy" id="1028688"/>
    <lineage>
        <taxon>Eukaryota</taxon>
        <taxon>Metazoa</taxon>
        <taxon>Spiralia</taxon>
        <taxon>Lophotrochozoa</taxon>
        <taxon>Mollusca</taxon>
        <taxon>Gastropoda</taxon>
        <taxon>Heterobranchia</taxon>
        <taxon>Euthyneura</taxon>
        <taxon>Panpulmonata</taxon>
        <taxon>Eupulmonata</taxon>
        <taxon>Stylommatophora</taxon>
        <taxon>Helicina</taxon>
        <taxon>Arionoidea</taxon>
        <taxon>Arionidae</taxon>
        <taxon>Arion</taxon>
    </lineage>
</organism>
<name>A0A0B7BXV7_9EUPU</name>
<dbReference type="EMBL" id="HACG01050941">
    <property type="protein sequence ID" value="CEK97808.1"/>
    <property type="molecule type" value="Transcribed_RNA"/>
</dbReference>
<proteinExistence type="predicted"/>
<keyword evidence="1" id="KW-0812">Transmembrane</keyword>
<gene>
    <name evidence="2" type="primary">ORF216962</name>
</gene>
<reference evidence="2" key="1">
    <citation type="submission" date="2014-12" db="EMBL/GenBank/DDBJ databases">
        <title>Insight into the proteome of Arion vulgaris.</title>
        <authorList>
            <person name="Aradska J."/>
            <person name="Bulat T."/>
            <person name="Smidak R."/>
            <person name="Sarate P."/>
            <person name="Gangsoo J."/>
            <person name="Sialana F."/>
            <person name="Bilban M."/>
            <person name="Lubec G."/>
        </authorList>
    </citation>
    <scope>NUCLEOTIDE SEQUENCE</scope>
    <source>
        <tissue evidence="2">Skin</tissue>
    </source>
</reference>
<dbReference type="AlphaFoldDB" id="A0A0B7BXV7"/>
<evidence type="ECO:0000256" key="1">
    <source>
        <dbReference type="SAM" id="Phobius"/>
    </source>
</evidence>
<keyword evidence="1" id="KW-1133">Transmembrane helix</keyword>
<protein>
    <submittedName>
        <fullName evidence="2">Uncharacterized protein</fullName>
    </submittedName>
</protein>